<dbReference type="RefSeq" id="WP_207562964.1">
    <property type="nucleotide sequence ID" value="NZ_CP046072.1"/>
</dbReference>
<gene>
    <name evidence="10" type="ORF">GJV85_06030</name>
</gene>
<dbReference type="Pfam" id="PF13231">
    <property type="entry name" value="PMT_2"/>
    <property type="match status" value="1"/>
</dbReference>
<reference evidence="10" key="1">
    <citation type="submission" date="2019-11" db="EMBL/GenBank/DDBJ databases">
        <authorList>
            <person name="Kojima H."/>
        </authorList>
    </citation>
    <scope>NUCLEOTIDE SEQUENCE</scope>
    <source>
        <strain evidence="10">H1576</strain>
    </source>
</reference>
<dbReference type="KEGG" id="saqt:GJV85_06030"/>
<dbReference type="EMBL" id="CP046072">
    <property type="protein sequence ID" value="QSZ41681.1"/>
    <property type="molecule type" value="Genomic_DNA"/>
</dbReference>
<feature type="transmembrane region" description="Helical" evidence="8">
    <location>
        <begin position="290"/>
        <end position="307"/>
    </location>
</feature>
<evidence type="ECO:0000256" key="8">
    <source>
        <dbReference type="SAM" id="Phobius"/>
    </source>
</evidence>
<organism evidence="10 11">
    <name type="scientific">Sulfurimonas aquatica</name>
    <dbReference type="NCBI Taxonomy" id="2672570"/>
    <lineage>
        <taxon>Bacteria</taxon>
        <taxon>Pseudomonadati</taxon>
        <taxon>Campylobacterota</taxon>
        <taxon>Epsilonproteobacteria</taxon>
        <taxon>Campylobacterales</taxon>
        <taxon>Sulfurimonadaceae</taxon>
        <taxon>Sulfurimonas</taxon>
    </lineage>
</organism>
<evidence type="ECO:0000313" key="11">
    <source>
        <dbReference type="Proteomes" id="UP000671852"/>
    </source>
</evidence>
<feature type="transmembrane region" description="Helical" evidence="8">
    <location>
        <begin position="319"/>
        <end position="337"/>
    </location>
</feature>
<dbReference type="GO" id="GO:0005886">
    <property type="term" value="C:plasma membrane"/>
    <property type="evidence" value="ECO:0007669"/>
    <property type="project" value="UniProtKB-SubCell"/>
</dbReference>
<dbReference type="PANTHER" id="PTHR33908">
    <property type="entry name" value="MANNOSYLTRANSFERASE YKCB-RELATED"/>
    <property type="match status" value="1"/>
</dbReference>
<feature type="transmembrane region" description="Helical" evidence="8">
    <location>
        <begin position="149"/>
        <end position="182"/>
    </location>
</feature>
<feature type="domain" description="Glycosyltransferase RgtA/B/C/D-like" evidence="9">
    <location>
        <begin position="51"/>
        <end position="202"/>
    </location>
</feature>
<dbReference type="InterPro" id="IPR050297">
    <property type="entry name" value="LipidA_mod_glycosyltrf_83"/>
</dbReference>
<evidence type="ECO:0000256" key="4">
    <source>
        <dbReference type="ARBA" id="ARBA00022679"/>
    </source>
</evidence>
<proteinExistence type="predicted"/>
<evidence type="ECO:0000256" key="7">
    <source>
        <dbReference type="ARBA" id="ARBA00023136"/>
    </source>
</evidence>
<dbReference type="AlphaFoldDB" id="A0A975AZY4"/>
<keyword evidence="2" id="KW-1003">Cell membrane</keyword>
<dbReference type="PANTHER" id="PTHR33908:SF11">
    <property type="entry name" value="MEMBRANE PROTEIN"/>
    <property type="match status" value="1"/>
</dbReference>
<feature type="transmembrane region" description="Helical" evidence="8">
    <location>
        <begin position="101"/>
        <end position="120"/>
    </location>
</feature>
<keyword evidence="6 8" id="KW-1133">Transmembrane helix</keyword>
<evidence type="ECO:0000256" key="2">
    <source>
        <dbReference type="ARBA" id="ARBA00022475"/>
    </source>
</evidence>
<feature type="transmembrane region" description="Helical" evidence="8">
    <location>
        <begin position="233"/>
        <end position="252"/>
    </location>
</feature>
<dbReference type="GO" id="GO:0016763">
    <property type="term" value="F:pentosyltransferase activity"/>
    <property type="evidence" value="ECO:0007669"/>
    <property type="project" value="TreeGrafter"/>
</dbReference>
<feature type="transmembrane region" description="Helical" evidence="8">
    <location>
        <begin position="71"/>
        <end position="89"/>
    </location>
</feature>
<keyword evidence="11" id="KW-1185">Reference proteome</keyword>
<dbReference type="GO" id="GO:0009103">
    <property type="term" value="P:lipopolysaccharide biosynthetic process"/>
    <property type="evidence" value="ECO:0007669"/>
    <property type="project" value="UniProtKB-ARBA"/>
</dbReference>
<dbReference type="InterPro" id="IPR038731">
    <property type="entry name" value="RgtA/B/C-like"/>
</dbReference>
<dbReference type="Proteomes" id="UP000671852">
    <property type="component" value="Chromosome"/>
</dbReference>
<accession>A0A975AZY4</accession>
<reference evidence="10" key="2">
    <citation type="submission" date="2021-04" db="EMBL/GenBank/DDBJ databases">
        <title>Isolation and characterization of a novel species of the genus Sulfurimonas.</title>
        <authorList>
            <person name="Fukui M."/>
        </authorList>
    </citation>
    <scope>NUCLEOTIDE SEQUENCE</scope>
    <source>
        <strain evidence="10">H1576</strain>
    </source>
</reference>
<keyword evidence="4" id="KW-0808">Transferase</keyword>
<evidence type="ECO:0000256" key="6">
    <source>
        <dbReference type="ARBA" id="ARBA00022989"/>
    </source>
</evidence>
<name>A0A975AZY4_9BACT</name>
<keyword evidence="5 8" id="KW-0812">Transmembrane</keyword>
<keyword evidence="3" id="KW-0328">Glycosyltransferase</keyword>
<evidence type="ECO:0000313" key="10">
    <source>
        <dbReference type="EMBL" id="QSZ41681.1"/>
    </source>
</evidence>
<protein>
    <recommendedName>
        <fullName evidence="9">Glycosyltransferase RgtA/B/C/D-like domain-containing protein</fullName>
    </recommendedName>
</protein>
<feature type="transmembrane region" description="Helical" evidence="8">
    <location>
        <begin position="12"/>
        <end position="31"/>
    </location>
</feature>
<feature type="transmembrane region" description="Helical" evidence="8">
    <location>
        <begin position="189"/>
        <end position="207"/>
    </location>
</feature>
<comment type="subcellular location">
    <subcellularLocation>
        <location evidence="1">Cell membrane</location>
        <topology evidence="1">Multi-pass membrane protein</topology>
    </subcellularLocation>
</comment>
<sequence>MREILKEYAKETKIVGFILFFKLLIIALVPLTGDEAYFIKWATHLSSGYYDHPPMVGWLIYLMSFINESHIFFRLFSFFSALIVAFSIVKIAELYIEKKKAIFLGLLFLASPVDILMSLFTNDIPLVLFGTLGTQFLLYSLHKEATIKYAILAGVFLGGAFLSKYFSAFLLISLLVFVFSVYRTRAIKSVLITASIIFLAIAQNLYFNYNCCWNNIMFNFFARTESEYNFETFSNFLLNFTYVVTPWALYFLYKSKKNFVNNELFKLLVLILGLMFGIFFLVSLKNLMGIHWFVLFIPYIFLLFSFLDDKYLQKLFKYNSIFTYVHIALILGLLMALKVTPYSYLSKSYFYPDVILSAESESVCRQLDKYEDKELFALGYTNASLLSYFCKKDVNMLFNDSVFGRFDDKLIDLRELNQKDLYLFDNREITQRNVGDVCKAFSVESFNIENTPFYTAKCIGFDYEKYKKEHLHLQRERFYEIPEWLPVGKCYFNDRYFKEQE</sequence>
<evidence type="ECO:0000259" key="9">
    <source>
        <dbReference type="Pfam" id="PF13231"/>
    </source>
</evidence>
<evidence type="ECO:0000256" key="5">
    <source>
        <dbReference type="ARBA" id="ARBA00022692"/>
    </source>
</evidence>
<keyword evidence="7 8" id="KW-0472">Membrane</keyword>
<evidence type="ECO:0000256" key="1">
    <source>
        <dbReference type="ARBA" id="ARBA00004651"/>
    </source>
</evidence>
<feature type="transmembrane region" description="Helical" evidence="8">
    <location>
        <begin position="264"/>
        <end position="284"/>
    </location>
</feature>
<evidence type="ECO:0000256" key="3">
    <source>
        <dbReference type="ARBA" id="ARBA00022676"/>
    </source>
</evidence>